<feature type="short sequence motif" description="DGA/G" evidence="4">
    <location>
        <begin position="180"/>
        <end position="182"/>
    </location>
</feature>
<evidence type="ECO:0000313" key="7">
    <source>
        <dbReference type="Proteomes" id="UP000253529"/>
    </source>
</evidence>
<dbReference type="Proteomes" id="UP000253529">
    <property type="component" value="Unassembled WGS sequence"/>
</dbReference>
<name>A0A366FMD0_9HYPH</name>
<evidence type="ECO:0000256" key="3">
    <source>
        <dbReference type="ARBA" id="ARBA00023098"/>
    </source>
</evidence>
<evidence type="ECO:0000259" key="5">
    <source>
        <dbReference type="PROSITE" id="PS51635"/>
    </source>
</evidence>
<comment type="caution">
    <text evidence="4">Lacks conserved residue(s) required for the propagation of feature annotation.</text>
</comment>
<keyword evidence="7" id="KW-1185">Reference proteome</keyword>
<dbReference type="GO" id="GO:0016787">
    <property type="term" value="F:hydrolase activity"/>
    <property type="evidence" value="ECO:0007669"/>
    <property type="project" value="UniProtKB-UniRule"/>
</dbReference>
<proteinExistence type="predicted"/>
<gene>
    <name evidence="6" type="ORF">DFR50_107114</name>
</gene>
<dbReference type="RefSeq" id="WP_245427449.1">
    <property type="nucleotide sequence ID" value="NZ_QNRK01000007.1"/>
</dbReference>
<comment type="caution">
    <text evidence="6">The sequence shown here is derived from an EMBL/GenBank/DDBJ whole genome shotgun (WGS) entry which is preliminary data.</text>
</comment>
<accession>A0A366FMD0</accession>
<feature type="active site" description="Nucleophile" evidence="4">
    <location>
        <position position="51"/>
    </location>
</feature>
<dbReference type="InterPro" id="IPR016035">
    <property type="entry name" value="Acyl_Trfase/lysoPLipase"/>
</dbReference>
<evidence type="ECO:0000313" key="6">
    <source>
        <dbReference type="EMBL" id="RBP15844.1"/>
    </source>
</evidence>
<dbReference type="InterPro" id="IPR050301">
    <property type="entry name" value="NTE"/>
</dbReference>
<feature type="short sequence motif" description="GXSXG" evidence="4">
    <location>
        <begin position="49"/>
        <end position="53"/>
    </location>
</feature>
<evidence type="ECO:0000256" key="1">
    <source>
        <dbReference type="ARBA" id="ARBA00022801"/>
    </source>
</evidence>
<evidence type="ECO:0000256" key="4">
    <source>
        <dbReference type="PROSITE-ProRule" id="PRU01161"/>
    </source>
</evidence>
<organism evidence="6 7">
    <name type="scientific">Roseiarcus fermentans</name>
    <dbReference type="NCBI Taxonomy" id="1473586"/>
    <lineage>
        <taxon>Bacteria</taxon>
        <taxon>Pseudomonadati</taxon>
        <taxon>Pseudomonadota</taxon>
        <taxon>Alphaproteobacteria</taxon>
        <taxon>Hyphomicrobiales</taxon>
        <taxon>Roseiarcaceae</taxon>
        <taxon>Roseiarcus</taxon>
    </lineage>
</organism>
<dbReference type="AlphaFoldDB" id="A0A366FMD0"/>
<dbReference type="Gene3D" id="3.40.1090.10">
    <property type="entry name" value="Cytosolic phospholipase A2 catalytic domain"/>
    <property type="match status" value="2"/>
</dbReference>
<reference evidence="6 7" key="1">
    <citation type="submission" date="2018-06" db="EMBL/GenBank/DDBJ databases">
        <title>Genomic Encyclopedia of Type Strains, Phase IV (KMG-IV): sequencing the most valuable type-strain genomes for metagenomic binning, comparative biology and taxonomic classification.</title>
        <authorList>
            <person name="Goeker M."/>
        </authorList>
    </citation>
    <scope>NUCLEOTIDE SEQUENCE [LARGE SCALE GENOMIC DNA]</scope>
    <source>
        <strain evidence="6 7">DSM 24875</strain>
    </source>
</reference>
<sequence length="290" mass="30881">MTPGADLARRGGRPSIAVALGSGGARGIAHVAVLETLDELGIRPTAIAGTSMGAVIGAAYAAGIEARAIRSHVLKVLRNRSNVMGKLLRARVGRFADLVLRGRGNPVLLDPEIFLELFWPAGVPNSFEELAIQTIVVATNYSLRNEAVFQSGSLTAAVAGSMAIPGLFRPVDCDGDLLIDGGAVNPLPYDHLFDLADIVIAVDVTFGGRSRRRRAPTPLESMFGAAQIMQGAITAQKVKRRPPDILIRPRVEQFGLLDFFRASHILRAAEASKDEMREAISSRLAATARA</sequence>
<dbReference type="PANTHER" id="PTHR14226">
    <property type="entry name" value="NEUROPATHY TARGET ESTERASE/SWISS CHEESE D.MELANOGASTER"/>
    <property type="match status" value="1"/>
</dbReference>
<dbReference type="EMBL" id="QNRK01000007">
    <property type="protein sequence ID" value="RBP15844.1"/>
    <property type="molecule type" value="Genomic_DNA"/>
</dbReference>
<feature type="active site" description="Proton acceptor" evidence="4">
    <location>
        <position position="180"/>
    </location>
</feature>
<dbReference type="SUPFAM" id="SSF52151">
    <property type="entry name" value="FabD/lysophospholipase-like"/>
    <property type="match status" value="1"/>
</dbReference>
<dbReference type="GO" id="GO:0016042">
    <property type="term" value="P:lipid catabolic process"/>
    <property type="evidence" value="ECO:0007669"/>
    <property type="project" value="UniProtKB-UniRule"/>
</dbReference>
<keyword evidence="2 4" id="KW-0442">Lipid degradation</keyword>
<evidence type="ECO:0000256" key="2">
    <source>
        <dbReference type="ARBA" id="ARBA00022963"/>
    </source>
</evidence>
<feature type="domain" description="PNPLA" evidence="5">
    <location>
        <begin position="18"/>
        <end position="193"/>
    </location>
</feature>
<dbReference type="InterPro" id="IPR002641">
    <property type="entry name" value="PNPLA_dom"/>
</dbReference>
<keyword evidence="3 4" id="KW-0443">Lipid metabolism</keyword>
<keyword evidence="1 4" id="KW-0378">Hydrolase</keyword>
<dbReference type="PANTHER" id="PTHR14226:SF76">
    <property type="entry name" value="NTE FAMILY PROTEIN RSSA"/>
    <property type="match status" value="1"/>
</dbReference>
<protein>
    <submittedName>
        <fullName evidence="6">NTE family protein</fullName>
    </submittedName>
</protein>
<dbReference type="Pfam" id="PF01734">
    <property type="entry name" value="Patatin"/>
    <property type="match status" value="1"/>
</dbReference>
<dbReference type="PROSITE" id="PS51635">
    <property type="entry name" value="PNPLA"/>
    <property type="match status" value="1"/>
</dbReference>